<keyword evidence="3" id="KW-0813">Transport</keyword>
<keyword evidence="4" id="KW-0732">Signal</keyword>
<dbReference type="SUPFAM" id="SSF53850">
    <property type="entry name" value="Periplasmic binding protein-like II"/>
    <property type="match status" value="1"/>
</dbReference>
<proteinExistence type="inferred from homology"/>
<dbReference type="PANTHER" id="PTHR43649">
    <property type="entry name" value="ARABINOSE-BINDING PROTEIN-RELATED"/>
    <property type="match status" value="1"/>
</dbReference>
<reference evidence="6 7" key="1">
    <citation type="submission" date="2016-10" db="EMBL/GenBank/DDBJ databases">
        <authorList>
            <person name="de Groot N.N."/>
        </authorList>
    </citation>
    <scope>NUCLEOTIDE SEQUENCE [LARGE SCALE GENOMIC DNA]</scope>
    <source>
        <strain evidence="6 7">ATCC 35022</strain>
    </source>
</reference>
<dbReference type="AlphaFoldDB" id="A0A1G6DYC3"/>
<keyword evidence="7" id="KW-1185">Reference proteome</keyword>
<dbReference type="Proteomes" id="UP000199071">
    <property type="component" value="Unassembled WGS sequence"/>
</dbReference>
<protein>
    <submittedName>
        <fullName evidence="6">Extracellular solute-binding protein</fullName>
    </submittedName>
</protein>
<dbReference type="STRING" id="665467.SAMN02982931_03885"/>
<comment type="subcellular location">
    <subcellularLocation>
        <location evidence="1">Periplasm</location>
    </subcellularLocation>
</comment>
<accession>A0A1G6DYC3</accession>
<dbReference type="RefSeq" id="WP_090879035.1">
    <property type="nucleotide sequence ID" value="NZ_FMXQ01000009.1"/>
</dbReference>
<organism evidence="6 7">
    <name type="scientific">Bauldia litoralis</name>
    <dbReference type="NCBI Taxonomy" id="665467"/>
    <lineage>
        <taxon>Bacteria</taxon>
        <taxon>Pseudomonadati</taxon>
        <taxon>Pseudomonadota</taxon>
        <taxon>Alphaproteobacteria</taxon>
        <taxon>Hyphomicrobiales</taxon>
        <taxon>Kaistiaceae</taxon>
        <taxon>Bauldia</taxon>
    </lineage>
</organism>
<dbReference type="Gene3D" id="3.40.190.10">
    <property type="entry name" value="Periplasmic binding protein-like II"/>
    <property type="match status" value="2"/>
</dbReference>
<evidence type="ECO:0000313" key="6">
    <source>
        <dbReference type="EMBL" id="SDB50156.1"/>
    </source>
</evidence>
<sequence length="429" mass="45873">MLHKPTRRGLLQGAAGAGLLAALPDGLIRSAFAEDAALNVFGPQPPDPAPPGAAQFAIDLFDKWKADNKASVEYDLVAWPQLHDRMATAFASGSAPWDVVYMSGWVPEFATSLRPFADKLPASLVDDMPPTSFATTTWDGQVYGAVFTLSLLTLFYNTEHLAEAGLDGPPKTWDDLLRYTKELTRDGRSGWVANYGDPAGIGGTASQWMCFLQQAGGKMYGEDGMPVFDSDAGVDAMQMMVDLMDAGTDPGSISYVGINDATNVLLAGRASMQMNWPFMWTAAQDPEQSQIVGKLGGAILPAGPAGSASIDGTDAWTIPNSSKNPEVAQSLIEFYLDPVVQKQQAIDTGWLPIRLSTLADADVQKALPNAKVVLEQASHPYDSFVTPDYNEVTQALGTEVQKALQKAKTPAEAIADASELVTAIVKRRS</sequence>
<evidence type="ECO:0000256" key="3">
    <source>
        <dbReference type="ARBA" id="ARBA00022448"/>
    </source>
</evidence>
<dbReference type="EMBL" id="FMXQ01000009">
    <property type="protein sequence ID" value="SDB50156.1"/>
    <property type="molecule type" value="Genomic_DNA"/>
</dbReference>
<evidence type="ECO:0000256" key="2">
    <source>
        <dbReference type="ARBA" id="ARBA00008520"/>
    </source>
</evidence>
<keyword evidence="5" id="KW-0574">Periplasm</keyword>
<evidence type="ECO:0000256" key="1">
    <source>
        <dbReference type="ARBA" id="ARBA00004418"/>
    </source>
</evidence>
<evidence type="ECO:0000313" key="7">
    <source>
        <dbReference type="Proteomes" id="UP000199071"/>
    </source>
</evidence>
<dbReference type="InterPro" id="IPR050490">
    <property type="entry name" value="Bact_solute-bd_prot1"/>
</dbReference>
<dbReference type="InterPro" id="IPR006059">
    <property type="entry name" value="SBP"/>
</dbReference>
<dbReference type="GO" id="GO:0042597">
    <property type="term" value="C:periplasmic space"/>
    <property type="evidence" value="ECO:0007669"/>
    <property type="project" value="UniProtKB-SubCell"/>
</dbReference>
<gene>
    <name evidence="6" type="ORF">SAMN02982931_03885</name>
</gene>
<dbReference type="Pfam" id="PF01547">
    <property type="entry name" value="SBP_bac_1"/>
    <property type="match status" value="1"/>
</dbReference>
<name>A0A1G6DYC3_9HYPH</name>
<evidence type="ECO:0000256" key="4">
    <source>
        <dbReference type="ARBA" id="ARBA00022729"/>
    </source>
</evidence>
<comment type="similarity">
    <text evidence="2">Belongs to the bacterial solute-binding protein 1 family.</text>
</comment>
<evidence type="ECO:0000256" key="5">
    <source>
        <dbReference type="ARBA" id="ARBA00022764"/>
    </source>
</evidence>
<dbReference type="InterPro" id="IPR006311">
    <property type="entry name" value="TAT_signal"/>
</dbReference>
<dbReference type="PROSITE" id="PS51318">
    <property type="entry name" value="TAT"/>
    <property type="match status" value="1"/>
</dbReference>
<dbReference type="PANTHER" id="PTHR43649:SF34">
    <property type="entry name" value="ABC TRANSPORTER PERIPLASMIC-BINDING PROTEIN YCJN-RELATED"/>
    <property type="match status" value="1"/>
</dbReference>
<dbReference type="OrthoDB" id="9811951at2"/>